<keyword evidence="11" id="KW-1185">Reference proteome</keyword>
<evidence type="ECO:0000256" key="4">
    <source>
        <dbReference type="ARBA" id="ARBA00022597"/>
    </source>
</evidence>
<feature type="transmembrane region" description="Helical" evidence="8">
    <location>
        <begin position="1144"/>
        <end position="1165"/>
    </location>
</feature>
<comment type="similarity">
    <text evidence="2">Belongs to the major facilitator superfamily. Sugar transporter (TC 2.A.1.1) family.</text>
</comment>
<proteinExistence type="inferred from homology"/>
<keyword evidence="5 8" id="KW-0812">Transmembrane</keyword>
<feature type="transmembrane region" description="Helical" evidence="8">
    <location>
        <begin position="347"/>
        <end position="372"/>
    </location>
</feature>
<evidence type="ECO:0000313" key="10">
    <source>
        <dbReference type="EMBL" id="KAH0866547.1"/>
    </source>
</evidence>
<feature type="transmembrane region" description="Helical" evidence="8">
    <location>
        <begin position="584"/>
        <end position="602"/>
    </location>
</feature>
<feature type="transmembrane region" description="Helical" evidence="8">
    <location>
        <begin position="788"/>
        <end position="812"/>
    </location>
</feature>
<evidence type="ECO:0000256" key="6">
    <source>
        <dbReference type="ARBA" id="ARBA00022989"/>
    </source>
</evidence>
<evidence type="ECO:0000256" key="3">
    <source>
        <dbReference type="ARBA" id="ARBA00022448"/>
    </source>
</evidence>
<feature type="transmembrane region" description="Helical" evidence="8">
    <location>
        <begin position="555"/>
        <end position="572"/>
    </location>
</feature>
<feature type="transmembrane region" description="Helical" evidence="8">
    <location>
        <begin position="755"/>
        <end position="776"/>
    </location>
</feature>
<feature type="transmembrane region" description="Helical" evidence="8">
    <location>
        <begin position="1346"/>
        <end position="1368"/>
    </location>
</feature>
<dbReference type="Gene3D" id="1.20.1420.30">
    <property type="entry name" value="NCX, central ion-binding region"/>
    <property type="match status" value="1"/>
</dbReference>
<feature type="transmembrane region" description="Helical" evidence="8">
    <location>
        <begin position="131"/>
        <end position="152"/>
    </location>
</feature>
<dbReference type="Proteomes" id="UP000824890">
    <property type="component" value="Unassembled WGS sequence"/>
</dbReference>
<keyword evidence="4" id="KW-0762">Sugar transport</keyword>
<evidence type="ECO:0000256" key="5">
    <source>
        <dbReference type="ARBA" id="ARBA00022692"/>
    </source>
</evidence>
<feature type="transmembrane region" description="Helical" evidence="8">
    <location>
        <begin position="72"/>
        <end position="90"/>
    </location>
</feature>
<dbReference type="InterPro" id="IPR020846">
    <property type="entry name" value="MFS_dom"/>
</dbReference>
<feature type="transmembrane region" description="Helical" evidence="8">
    <location>
        <begin position="1277"/>
        <end position="1300"/>
    </location>
</feature>
<feature type="transmembrane region" description="Helical" evidence="8">
    <location>
        <begin position="251"/>
        <end position="271"/>
    </location>
</feature>
<reference evidence="10 11" key="1">
    <citation type="submission" date="2021-05" db="EMBL/GenBank/DDBJ databases">
        <title>Genome Assembly of Synthetic Allotetraploid Brassica napus Reveals Homoeologous Exchanges between Subgenomes.</title>
        <authorList>
            <person name="Davis J.T."/>
        </authorList>
    </citation>
    <scope>NUCLEOTIDE SEQUENCE [LARGE SCALE GENOMIC DNA]</scope>
    <source>
        <strain evidence="11">cv. Da-Ae</strain>
        <tissue evidence="10">Seedling</tissue>
    </source>
</reference>
<feature type="transmembrane region" description="Helical" evidence="8">
    <location>
        <begin position="1180"/>
        <end position="1200"/>
    </location>
</feature>
<feature type="transmembrane region" description="Helical" evidence="8">
    <location>
        <begin position="824"/>
        <end position="845"/>
    </location>
</feature>
<dbReference type="InterPro" id="IPR044775">
    <property type="entry name" value="MFS_ERD6/Tret1-like"/>
</dbReference>
<dbReference type="Pfam" id="PF01699">
    <property type="entry name" value="Na_Ca_ex"/>
    <property type="match status" value="2"/>
</dbReference>
<name>A0ABQ7YG33_BRANA</name>
<protein>
    <recommendedName>
        <fullName evidence="9">Major facilitator superfamily (MFS) profile domain-containing protein</fullName>
    </recommendedName>
</protein>
<dbReference type="PANTHER" id="PTHR48021:SF40">
    <property type="entry name" value="SUGAR TRANSPORTER ERD6"/>
    <property type="match status" value="1"/>
</dbReference>
<evidence type="ECO:0000313" key="11">
    <source>
        <dbReference type="Proteomes" id="UP000824890"/>
    </source>
</evidence>
<gene>
    <name evidence="10" type="ORF">HID58_083758</name>
</gene>
<dbReference type="InterPro" id="IPR005829">
    <property type="entry name" value="Sugar_transporter_CS"/>
</dbReference>
<keyword evidence="3" id="KW-0813">Transport</keyword>
<dbReference type="Gene3D" id="1.20.1250.20">
    <property type="entry name" value="MFS general substrate transporter like domains"/>
    <property type="match status" value="2"/>
</dbReference>
<dbReference type="InterPro" id="IPR004837">
    <property type="entry name" value="NaCa_Exmemb"/>
</dbReference>
<evidence type="ECO:0000256" key="1">
    <source>
        <dbReference type="ARBA" id="ARBA00004141"/>
    </source>
</evidence>
<feature type="transmembrane region" description="Helical" evidence="8">
    <location>
        <begin position="1041"/>
        <end position="1061"/>
    </location>
</feature>
<dbReference type="PROSITE" id="PS00216">
    <property type="entry name" value="SUGAR_TRANSPORT_1"/>
    <property type="match status" value="1"/>
</dbReference>
<feature type="transmembrane region" description="Helical" evidence="8">
    <location>
        <begin position="1212"/>
        <end position="1238"/>
    </location>
</feature>
<comment type="caution">
    <text evidence="10">The sequence shown here is derived from an EMBL/GenBank/DDBJ whole genome shotgun (WGS) entry which is preliminary data.</text>
</comment>
<feature type="transmembrane region" description="Helical" evidence="8">
    <location>
        <begin position="28"/>
        <end position="52"/>
    </location>
</feature>
<feature type="transmembrane region" description="Helical" evidence="8">
    <location>
        <begin position="212"/>
        <end position="239"/>
    </location>
</feature>
<dbReference type="InterPro" id="IPR044880">
    <property type="entry name" value="NCX_ion-bd_dom_sf"/>
</dbReference>
<feature type="transmembrane region" description="Helical" evidence="8">
    <location>
        <begin position="851"/>
        <end position="873"/>
    </location>
</feature>
<dbReference type="InterPro" id="IPR036259">
    <property type="entry name" value="MFS_trans_sf"/>
</dbReference>
<evidence type="ECO:0000256" key="8">
    <source>
        <dbReference type="SAM" id="Phobius"/>
    </source>
</evidence>
<feature type="transmembrane region" description="Helical" evidence="8">
    <location>
        <begin position="1244"/>
        <end position="1265"/>
    </location>
</feature>
<dbReference type="PRINTS" id="PR00171">
    <property type="entry name" value="SUGRTRNSPORT"/>
</dbReference>
<feature type="transmembrane region" description="Helical" evidence="8">
    <location>
        <begin position="1312"/>
        <end position="1334"/>
    </location>
</feature>
<feature type="domain" description="Major facilitator superfamily (MFS) profile" evidence="9">
    <location>
        <begin position="460"/>
        <end position="879"/>
    </location>
</feature>
<feature type="transmembrane region" description="Helical" evidence="8">
    <location>
        <begin position="497"/>
        <end position="515"/>
    </location>
</feature>
<dbReference type="Pfam" id="PF00083">
    <property type="entry name" value="Sugar_tr"/>
    <property type="match status" value="2"/>
</dbReference>
<accession>A0ABQ7YG33</accession>
<dbReference type="PROSITE" id="PS00217">
    <property type="entry name" value="SUGAR_TRANSPORT_2"/>
    <property type="match status" value="1"/>
</dbReference>
<dbReference type="EMBL" id="JAGKQM010000018">
    <property type="protein sequence ID" value="KAH0866547.1"/>
    <property type="molecule type" value="Genomic_DNA"/>
</dbReference>
<dbReference type="CDD" id="cd17358">
    <property type="entry name" value="MFS_GLUT6_8_Class3_like"/>
    <property type="match status" value="2"/>
</dbReference>
<dbReference type="NCBIfam" id="TIGR00879">
    <property type="entry name" value="SP"/>
    <property type="match status" value="1"/>
</dbReference>
<feature type="transmembrane region" description="Helical" evidence="8">
    <location>
        <begin position="311"/>
        <end position="335"/>
    </location>
</feature>
<feature type="transmembrane region" description="Helical" evidence="8">
    <location>
        <begin position="102"/>
        <end position="125"/>
    </location>
</feature>
<comment type="subcellular location">
    <subcellularLocation>
        <location evidence="1">Membrane</location>
        <topology evidence="1">Multi-pass membrane protein</topology>
    </subcellularLocation>
</comment>
<feature type="transmembrane region" description="Helical" evidence="8">
    <location>
        <begin position="378"/>
        <end position="397"/>
    </location>
</feature>
<feature type="transmembrane region" description="Helical" evidence="8">
    <location>
        <begin position="941"/>
        <end position="962"/>
    </location>
</feature>
<feature type="domain" description="Major facilitator superfamily (MFS) profile" evidence="9">
    <location>
        <begin position="1"/>
        <end position="402"/>
    </location>
</feature>
<feature type="transmembrane region" description="Helical" evidence="8">
    <location>
        <begin position="726"/>
        <end position="748"/>
    </location>
</feature>
<sequence length="1370" mass="149272">MTMSENQRNLEAGLLLNKNRNDINECRITAVVIFSTFVSVCGSFCFGCAAGYSSVSQTGITTDLGLSVAQTMWFAQVFCIAGWLAIAFAPDTVWLDAGRFSTGFAVGLFSYVLMQSCGLSLYYVIGNFVHWRNLALIGLIPCVLQVVTLFFIPESPRLLGKWGREKECKASLQLLRGDEADVSEEANAIKETMVLFDQGPKSKIMDLFQRRYAPSLVIGVGLMLLQQLSGSSGVMFYVGSVFNKGGFPSDIGSMILAAIMIPKALLGLILVEKMGRRPLLLASTSGMCLCSLLLAFSFSFRSYGMLDELTPIFTCIGVVGFISAFAVGMGGLPWIIMSEIFPMNVKVSAGTIVTLANWSFSWIIAFAFNFMIEWNASGTFLIFFSICAAGIVFIYAISMERQKSMEKGLLRKSLSIRERKFPNEEAFLETGLSRKSPREITKKAQNDDGECRVTATVFFSTFVAVSGSFCTGCGAGFSSGAQSGITKDLSLSVAEYSMFGSILTLGGLIGAIFSGKVADVLGRKRTMLFCEAFCVTGWLAVALAQDALWLDCGRLLLGIGVGLFSYVIPVYIAEIAPKHVRGSFVFANQLMQNCGIALFFIIGNFLPWRLLAIVGFVPCVLHVFCLFFIPESPRWLAKKGRDKECRSALQRLRGSDVDISREANTIRDTIEMSEVDGESRMSELFQRRYAYPLLIGVGLMFLQQLSGSSGVTYYASSLFNKGGFPSAIGTSVIATIMVPKAMLGTIIVDKMGRRTLLMASCAAMGLSALLLSVSYGFESFGILPDLTPIFTCIGVLGHIVAFAMGMGGLPWIIMAEIFPMNVKVSAGTLVTVTNWLFGWIITYTFNFMLEWNASGMFFIFSMVSAFSIVFIYFLVPETKALCLTLISTLTFFLLLLHTPPTPTHPHRSLLSASSPPDNAYLSLHFCVFNQNLLLTIPSLSLLVLLHFYILITTAQAHFSVVTTKLADRLSLSPSMAAVTLLALGNGAPDVFASAAALRGGQYRTGFGAILSAGTFVSAFVVGFVAIHAAPFQVDAASGEIFVWQAVGFVGFYVFFVGFVFWMDFGSGGVEKGKVVISEEEKDFLRVEIGGVGVGVGESFKAEKEHRFSRVLRLYGKISRMWETPVSVLLLLTIPKTSPSEWSRFYRSANIVFCPLALLYACNSFVPLNHPISFLFPNTHLPLWLVVLFMTSSLAFLHFTIEKQPPKTEQMPVIILAFVMSVFWISTIAGELLNCLAALGTLLELPPALLGLTVLAWGNSVGDLVADVAVAKAGRPAMAMAGCFAGPMFNMLVGLGTALVMQTANVYPNAYELGFHVGIVIAFVFLLLSLMGSLLVITWSRFRVPRFWGVCLVGLYVVFTFVSLIIATFST</sequence>
<dbReference type="InterPro" id="IPR050549">
    <property type="entry name" value="MFS_Trehalose_Transporter"/>
</dbReference>
<dbReference type="SUPFAM" id="SSF103473">
    <property type="entry name" value="MFS general substrate transporter"/>
    <property type="match status" value="2"/>
</dbReference>
<feature type="transmembrane region" description="Helical" evidence="8">
    <location>
        <begin position="880"/>
        <end position="898"/>
    </location>
</feature>
<dbReference type="InterPro" id="IPR003663">
    <property type="entry name" value="Sugar/inositol_transpt"/>
</dbReference>
<evidence type="ECO:0000259" key="9">
    <source>
        <dbReference type="PROSITE" id="PS50850"/>
    </source>
</evidence>
<keyword evidence="6 8" id="KW-1133">Transmembrane helix</keyword>
<dbReference type="PROSITE" id="PS50850">
    <property type="entry name" value="MFS"/>
    <property type="match status" value="2"/>
</dbReference>
<feature type="transmembrane region" description="Helical" evidence="8">
    <location>
        <begin position="689"/>
        <end position="706"/>
    </location>
</feature>
<feature type="transmembrane region" description="Helical" evidence="8">
    <location>
        <begin position="608"/>
        <end position="629"/>
    </location>
</feature>
<feature type="transmembrane region" description="Helical" evidence="8">
    <location>
        <begin position="453"/>
        <end position="477"/>
    </location>
</feature>
<organism evidence="10 11">
    <name type="scientific">Brassica napus</name>
    <name type="common">Rape</name>
    <dbReference type="NCBI Taxonomy" id="3708"/>
    <lineage>
        <taxon>Eukaryota</taxon>
        <taxon>Viridiplantae</taxon>
        <taxon>Streptophyta</taxon>
        <taxon>Embryophyta</taxon>
        <taxon>Tracheophyta</taxon>
        <taxon>Spermatophyta</taxon>
        <taxon>Magnoliopsida</taxon>
        <taxon>eudicotyledons</taxon>
        <taxon>Gunneridae</taxon>
        <taxon>Pentapetalae</taxon>
        <taxon>rosids</taxon>
        <taxon>malvids</taxon>
        <taxon>Brassicales</taxon>
        <taxon>Brassicaceae</taxon>
        <taxon>Brassiceae</taxon>
        <taxon>Brassica</taxon>
    </lineage>
</organism>
<feature type="transmembrane region" description="Helical" evidence="8">
    <location>
        <begin position="527"/>
        <end position="549"/>
    </location>
</feature>
<feature type="transmembrane region" description="Helical" evidence="8">
    <location>
        <begin position="1009"/>
        <end position="1029"/>
    </location>
</feature>
<keyword evidence="7 8" id="KW-0472">Membrane</keyword>
<feature type="transmembrane region" description="Helical" evidence="8">
    <location>
        <begin position="278"/>
        <end position="299"/>
    </location>
</feature>
<evidence type="ECO:0000256" key="2">
    <source>
        <dbReference type="ARBA" id="ARBA00010992"/>
    </source>
</evidence>
<dbReference type="PANTHER" id="PTHR48021">
    <property type="match status" value="1"/>
</dbReference>
<dbReference type="InterPro" id="IPR005828">
    <property type="entry name" value="MFS_sugar_transport-like"/>
</dbReference>
<evidence type="ECO:0000256" key="7">
    <source>
        <dbReference type="ARBA" id="ARBA00023136"/>
    </source>
</evidence>